<dbReference type="InterPro" id="IPR037092">
    <property type="entry name" value="FlavoCytC_S_DH_flav-bd_sf"/>
</dbReference>
<dbReference type="PANTHER" id="PTHR43755:SF1">
    <property type="entry name" value="FAD-DEPENDENT PYRIDINE NUCLEOTIDE-DISULPHIDE OXIDOREDUCTASE"/>
    <property type="match status" value="1"/>
</dbReference>
<feature type="chain" id="PRO_5015530273" evidence="1">
    <location>
        <begin position="26"/>
        <end position="424"/>
    </location>
</feature>
<gene>
    <name evidence="4" type="ORF">C8261_00530</name>
</gene>
<organism evidence="4 5">
    <name type="scientific">Pseudothauera lacus</name>
    <dbReference type="NCBI Taxonomy" id="2136175"/>
    <lineage>
        <taxon>Bacteria</taxon>
        <taxon>Pseudomonadati</taxon>
        <taxon>Pseudomonadota</taxon>
        <taxon>Betaproteobacteria</taxon>
        <taxon>Rhodocyclales</taxon>
        <taxon>Zoogloeaceae</taxon>
        <taxon>Pseudothauera</taxon>
    </lineage>
</organism>
<dbReference type="Gene3D" id="3.90.760.10">
    <property type="entry name" value="Flavocytochrome c sulphide dehydrogenase, flavin-binding domain"/>
    <property type="match status" value="1"/>
</dbReference>
<feature type="domain" description="Flavocytochrome c sulphide dehydrogenase flavin-binding" evidence="2">
    <location>
        <begin position="355"/>
        <end position="421"/>
    </location>
</feature>
<evidence type="ECO:0000313" key="4">
    <source>
        <dbReference type="EMBL" id="PTD97943.1"/>
    </source>
</evidence>
<dbReference type="SUPFAM" id="SSF51905">
    <property type="entry name" value="FAD/NAD(P)-binding domain"/>
    <property type="match status" value="2"/>
</dbReference>
<dbReference type="OrthoDB" id="9802771at2"/>
<dbReference type="InterPro" id="IPR036188">
    <property type="entry name" value="FAD/NAD-bd_sf"/>
</dbReference>
<dbReference type="AlphaFoldDB" id="A0A2T4IJJ2"/>
<dbReference type="Pfam" id="PF13450">
    <property type="entry name" value="NAD_binding_8"/>
    <property type="match status" value="1"/>
</dbReference>
<dbReference type="GO" id="GO:0016491">
    <property type="term" value="F:oxidoreductase activity"/>
    <property type="evidence" value="ECO:0007669"/>
    <property type="project" value="InterPro"/>
</dbReference>
<evidence type="ECO:0000259" key="2">
    <source>
        <dbReference type="Pfam" id="PF09242"/>
    </source>
</evidence>
<keyword evidence="5" id="KW-1185">Reference proteome</keyword>
<keyword evidence="1" id="KW-0732">Signal</keyword>
<dbReference type="InterPro" id="IPR049386">
    <property type="entry name" value="FCSD_central"/>
</dbReference>
<dbReference type="EMBL" id="PZKC01000001">
    <property type="protein sequence ID" value="PTD97943.1"/>
    <property type="molecule type" value="Genomic_DNA"/>
</dbReference>
<dbReference type="Pfam" id="PF21706">
    <property type="entry name" value="FCSD_central"/>
    <property type="match status" value="1"/>
</dbReference>
<dbReference type="InterPro" id="IPR052541">
    <property type="entry name" value="SQRD"/>
</dbReference>
<comment type="caution">
    <text evidence="4">The sequence shown here is derived from an EMBL/GenBank/DDBJ whole genome shotgun (WGS) entry which is preliminary data.</text>
</comment>
<dbReference type="Pfam" id="PF09242">
    <property type="entry name" value="FCSD-flav_bind"/>
    <property type="match status" value="1"/>
</dbReference>
<dbReference type="SUPFAM" id="SSF55424">
    <property type="entry name" value="FAD/NAD-linked reductases, dimerisation (C-terminal) domain"/>
    <property type="match status" value="1"/>
</dbReference>
<sequence length="424" mass="44695">MQRRQFLRHSAALAALAAVPAAARAQVGRGARVVVVGGGFAGAACARYLRLWAPGASVTLVEAAREFVSCPMSNRVIGGTMSIRDLTRRYDGLASRHGVRVINDTVTAIDPATRQITLAGGSALPYDRLVIAPGIAFDYAALPGLNSAAAQERVPHAWKAGPQTHELRRRIGAMPQGGVFAMHIPKAPLRCPPGPYERACLVASALRRSNPTAKVLVFDANPGILAKRELFADAFANRYKGMIEYVPNAGFEAIDAASGELSFDVHGKVRADVWNVIPPQRAGELALQAGLGGGQGWCEVDFLSYESRLVPAVHVIGDAIASAPGTPKSAHMANQQAKVCAAAIAAHFAGRAVNPEPIIANTCYSFVSDKEAIHIAGVYRYDDGQRTIVAVPGAGGLSARASGEEAFMAVAWSFNILNDTLGMI</sequence>
<proteinExistence type="predicted"/>
<dbReference type="InterPro" id="IPR015323">
    <property type="entry name" value="FlavoCytC_S_DH_flav-bd"/>
</dbReference>
<feature type="domain" description="Sulfide dehydrogenase [flavocytochrome c] flavoprotein chain central" evidence="3">
    <location>
        <begin position="164"/>
        <end position="278"/>
    </location>
</feature>
<protein>
    <submittedName>
        <fullName evidence="4">Flavocytochrome C</fullName>
    </submittedName>
</protein>
<dbReference type="Gene3D" id="3.50.50.60">
    <property type="entry name" value="FAD/NAD(P)-binding domain"/>
    <property type="match status" value="2"/>
</dbReference>
<reference evidence="4 5" key="1">
    <citation type="submission" date="2018-03" db="EMBL/GenBank/DDBJ databases">
        <authorList>
            <person name="Keele B.F."/>
        </authorList>
    </citation>
    <scope>NUCLEOTIDE SEQUENCE [LARGE SCALE GENOMIC DNA]</scope>
    <source>
        <strain evidence="4 5">D20</strain>
    </source>
</reference>
<name>A0A2T4IJJ2_9RHOO</name>
<dbReference type="Proteomes" id="UP000241193">
    <property type="component" value="Unassembled WGS sequence"/>
</dbReference>
<dbReference type="GO" id="GO:0050660">
    <property type="term" value="F:flavin adenine dinucleotide binding"/>
    <property type="evidence" value="ECO:0007669"/>
    <property type="project" value="InterPro"/>
</dbReference>
<evidence type="ECO:0000313" key="5">
    <source>
        <dbReference type="Proteomes" id="UP000241193"/>
    </source>
</evidence>
<dbReference type="InterPro" id="IPR016156">
    <property type="entry name" value="FAD/NAD-linked_Rdtase_dimer_sf"/>
</dbReference>
<dbReference type="InterPro" id="IPR006311">
    <property type="entry name" value="TAT_signal"/>
</dbReference>
<evidence type="ECO:0000256" key="1">
    <source>
        <dbReference type="SAM" id="SignalP"/>
    </source>
</evidence>
<dbReference type="PANTHER" id="PTHR43755">
    <property type="match status" value="1"/>
</dbReference>
<accession>A0A2T4IJJ2</accession>
<reference evidence="4 5" key="2">
    <citation type="submission" date="2018-04" db="EMBL/GenBank/DDBJ databases">
        <title>Thauera lacus sp. nov., isolated from an saline lake in Inner Mongolia, China.</title>
        <authorList>
            <person name="Liang Q.-Y."/>
        </authorList>
    </citation>
    <scope>NUCLEOTIDE SEQUENCE [LARGE SCALE GENOMIC DNA]</scope>
    <source>
        <strain evidence="4 5">D20</strain>
    </source>
</reference>
<feature type="signal peptide" evidence="1">
    <location>
        <begin position="1"/>
        <end position="25"/>
    </location>
</feature>
<evidence type="ECO:0000259" key="3">
    <source>
        <dbReference type="Pfam" id="PF21706"/>
    </source>
</evidence>
<dbReference type="PROSITE" id="PS51318">
    <property type="entry name" value="TAT"/>
    <property type="match status" value="1"/>
</dbReference>
<dbReference type="RefSeq" id="WP_107491703.1">
    <property type="nucleotide sequence ID" value="NZ_PZKC01000001.1"/>
</dbReference>